<name>A0ABQ6MHJ7_9STRA</name>
<dbReference type="Pfam" id="PF16113">
    <property type="entry name" value="ECH_2"/>
    <property type="match status" value="1"/>
</dbReference>
<dbReference type="PANTHER" id="PTHR43176">
    <property type="entry name" value="3-HYDROXYISOBUTYRYL-COA HYDROLASE-RELATED"/>
    <property type="match status" value="1"/>
</dbReference>
<dbReference type="InterPro" id="IPR029045">
    <property type="entry name" value="ClpP/crotonase-like_dom_sf"/>
</dbReference>
<keyword evidence="6" id="KW-1185">Reference proteome</keyword>
<evidence type="ECO:0000313" key="5">
    <source>
        <dbReference type="EMBL" id="GMI26061.1"/>
    </source>
</evidence>
<protein>
    <recommendedName>
        <fullName evidence="2">3-hydroxyisobutyryl-CoA hydrolase</fullName>
        <ecNumber evidence="2">3.1.2.4</ecNumber>
    </recommendedName>
</protein>
<comment type="catalytic activity">
    <reaction evidence="1">
        <text>3-hydroxy-2-methylpropanoyl-CoA + H2O = 3-hydroxy-2-methylpropanoate + CoA + H(+)</text>
        <dbReference type="Rhea" id="RHEA:20888"/>
        <dbReference type="ChEBI" id="CHEBI:11805"/>
        <dbReference type="ChEBI" id="CHEBI:15377"/>
        <dbReference type="ChEBI" id="CHEBI:15378"/>
        <dbReference type="ChEBI" id="CHEBI:57287"/>
        <dbReference type="ChEBI" id="CHEBI:57340"/>
        <dbReference type="EC" id="3.1.2.4"/>
    </reaction>
</comment>
<dbReference type="EC" id="3.1.2.4" evidence="2"/>
<organism evidence="5 6">
    <name type="scientific">Tetraparma gracilis</name>
    <dbReference type="NCBI Taxonomy" id="2962635"/>
    <lineage>
        <taxon>Eukaryota</taxon>
        <taxon>Sar</taxon>
        <taxon>Stramenopiles</taxon>
        <taxon>Ochrophyta</taxon>
        <taxon>Bolidophyceae</taxon>
        <taxon>Parmales</taxon>
        <taxon>Triparmaceae</taxon>
        <taxon>Tetraparma</taxon>
    </lineage>
</organism>
<dbReference type="PANTHER" id="PTHR43176:SF3">
    <property type="entry name" value="3-HYDROXYISOBUTYRYL-COA HYDROLASE, MITOCHONDRIAL"/>
    <property type="match status" value="1"/>
</dbReference>
<dbReference type="Gene3D" id="3.90.226.10">
    <property type="entry name" value="2-enoyl-CoA Hydratase, Chain A, domain 1"/>
    <property type="match status" value="1"/>
</dbReference>
<proteinExistence type="predicted"/>
<gene>
    <name evidence="5" type="ORF">TeGR_g6129</name>
</gene>
<evidence type="ECO:0000259" key="4">
    <source>
        <dbReference type="Pfam" id="PF16113"/>
    </source>
</evidence>
<evidence type="ECO:0000313" key="6">
    <source>
        <dbReference type="Proteomes" id="UP001165060"/>
    </source>
</evidence>
<dbReference type="InterPro" id="IPR032259">
    <property type="entry name" value="HIBYL-CoA-H"/>
</dbReference>
<reference evidence="5 6" key="1">
    <citation type="journal article" date="2023" name="Commun. Biol.">
        <title>Genome analysis of Parmales, the sister group of diatoms, reveals the evolutionary specialization of diatoms from phago-mixotrophs to photoautotrophs.</title>
        <authorList>
            <person name="Ban H."/>
            <person name="Sato S."/>
            <person name="Yoshikawa S."/>
            <person name="Yamada K."/>
            <person name="Nakamura Y."/>
            <person name="Ichinomiya M."/>
            <person name="Sato N."/>
            <person name="Blanc-Mathieu R."/>
            <person name="Endo H."/>
            <person name="Kuwata A."/>
            <person name="Ogata H."/>
        </authorList>
    </citation>
    <scope>NUCLEOTIDE SEQUENCE [LARGE SCALE GENOMIC DNA]</scope>
</reference>
<evidence type="ECO:0000256" key="1">
    <source>
        <dbReference type="ARBA" id="ARBA00001709"/>
    </source>
</evidence>
<comment type="caution">
    <text evidence="5">The sequence shown here is derived from an EMBL/GenBank/DDBJ whole genome shotgun (WGS) entry which is preliminary data.</text>
</comment>
<evidence type="ECO:0000256" key="2">
    <source>
        <dbReference type="ARBA" id="ARBA00011915"/>
    </source>
</evidence>
<dbReference type="InterPro" id="IPR045004">
    <property type="entry name" value="ECH_dom"/>
</dbReference>
<feature type="domain" description="Enoyl-CoA hydratase/isomerase" evidence="4">
    <location>
        <begin position="1"/>
        <end position="202"/>
    </location>
</feature>
<accession>A0ABQ6MHJ7</accession>
<dbReference type="SUPFAM" id="SSF52096">
    <property type="entry name" value="ClpP/crotonase"/>
    <property type="match status" value="1"/>
</dbReference>
<dbReference type="EMBL" id="BRYB01004127">
    <property type="protein sequence ID" value="GMI26061.1"/>
    <property type="molecule type" value="Genomic_DNA"/>
</dbReference>
<keyword evidence="3" id="KW-0378">Hydrolase</keyword>
<dbReference type="Proteomes" id="UP001165060">
    <property type="component" value="Unassembled WGS sequence"/>
</dbReference>
<evidence type="ECO:0000256" key="3">
    <source>
        <dbReference type="ARBA" id="ARBA00022801"/>
    </source>
</evidence>
<sequence length="222" mass="23809">MPETGIGLFPDVGGAAWLPFVGGGWGEYLGLTGARLKGSDAKRLELATHYVPAWTEEKEKAFLARVEETGDVGGALDEQAAPVDGSRTALDDEVESYFHGKESVPAILEGLRAAAGGSEFAARTLEGMAGLSPSSMCATFEQISRGRELAGDVERVLEMEFGMTQAMMREPGGDFYEGIRAVLVDKDGKPSWKHGIEDIESVSRDVGMYFVPPETGWTKNDA</sequence>